<dbReference type="PROSITE" id="PS50042">
    <property type="entry name" value="CNMP_BINDING_3"/>
    <property type="match status" value="1"/>
</dbReference>
<dbReference type="PANTHER" id="PTHR24567">
    <property type="entry name" value="CRP FAMILY TRANSCRIPTIONAL REGULATORY PROTEIN"/>
    <property type="match status" value="1"/>
</dbReference>
<keyword evidence="3" id="KW-1185">Reference proteome</keyword>
<protein>
    <submittedName>
        <fullName evidence="2">Crp/Fnr family transcriptional regulator</fullName>
    </submittedName>
</protein>
<dbReference type="PANTHER" id="PTHR24567:SF26">
    <property type="entry name" value="REGULATORY PROTEIN YEIL"/>
    <property type="match status" value="1"/>
</dbReference>
<proteinExistence type="predicted"/>
<reference evidence="2 3" key="1">
    <citation type="submission" date="2023-05" db="EMBL/GenBank/DDBJ databases">
        <title>Novel species of genus Flectobacillus isolated from stream in China.</title>
        <authorList>
            <person name="Lu H."/>
        </authorList>
    </citation>
    <scope>NUCLEOTIDE SEQUENCE [LARGE SCALE GENOMIC DNA]</scope>
    <source>
        <strain evidence="2 3">KCTC 42575</strain>
    </source>
</reference>
<evidence type="ECO:0000313" key="3">
    <source>
        <dbReference type="Proteomes" id="UP001236507"/>
    </source>
</evidence>
<dbReference type="SMART" id="SM00100">
    <property type="entry name" value="cNMP"/>
    <property type="match status" value="1"/>
</dbReference>
<dbReference type="Proteomes" id="UP001236507">
    <property type="component" value="Unassembled WGS sequence"/>
</dbReference>
<evidence type="ECO:0000313" key="2">
    <source>
        <dbReference type="EMBL" id="MDI9858248.1"/>
    </source>
</evidence>
<gene>
    <name evidence="2" type="ORF">QM524_03390</name>
</gene>
<dbReference type="RefSeq" id="WP_283343490.1">
    <property type="nucleotide sequence ID" value="NZ_JASHIF010000002.1"/>
</dbReference>
<dbReference type="CDD" id="cd00038">
    <property type="entry name" value="CAP_ED"/>
    <property type="match status" value="1"/>
</dbReference>
<dbReference type="Gene3D" id="2.60.120.10">
    <property type="entry name" value="Jelly Rolls"/>
    <property type="match status" value="1"/>
</dbReference>
<accession>A0ABT6Y3V2</accession>
<dbReference type="SUPFAM" id="SSF51206">
    <property type="entry name" value="cAMP-binding domain-like"/>
    <property type="match status" value="1"/>
</dbReference>
<dbReference type="InterPro" id="IPR000595">
    <property type="entry name" value="cNMP-bd_dom"/>
</dbReference>
<feature type="domain" description="Cyclic nucleotide-binding" evidence="1">
    <location>
        <begin position="23"/>
        <end position="129"/>
    </location>
</feature>
<dbReference type="InterPro" id="IPR050397">
    <property type="entry name" value="Env_Response_Regulators"/>
</dbReference>
<dbReference type="InterPro" id="IPR018490">
    <property type="entry name" value="cNMP-bd_dom_sf"/>
</dbReference>
<comment type="caution">
    <text evidence="2">The sequence shown here is derived from an EMBL/GenBank/DDBJ whole genome shotgun (WGS) entry which is preliminary data.</text>
</comment>
<evidence type="ECO:0000259" key="1">
    <source>
        <dbReference type="PROSITE" id="PS50042"/>
    </source>
</evidence>
<name>A0ABT6Y3V2_9BACT</name>
<dbReference type="EMBL" id="JASHIF010000002">
    <property type="protein sequence ID" value="MDI9858248.1"/>
    <property type="molecule type" value="Genomic_DNA"/>
</dbReference>
<dbReference type="Pfam" id="PF00027">
    <property type="entry name" value="cNMP_binding"/>
    <property type="match status" value="1"/>
</dbReference>
<sequence length="188" mass="21549">MLRTNQKFLDFIQGIYDSPRNQNHIFQKSFQKGQKLLFQHQTTPNVLLIQSGITKCFFNEENDKEFIVEFLGKGEIVGEIESIRQMPCLCSVEAITDVSALVIPSAYFQELLGQDLQLNKLLLEAFAERIVNTSSRAAFQQLYTVEHSLSKLLELQQKQEIQLSKEEMAAYLGISVRSLNRSLKSMKL</sequence>
<dbReference type="InterPro" id="IPR014710">
    <property type="entry name" value="RmlC-like_jellyroll"/>
</dbReference>
<organism evidence="2 3">
    <name type="scientific">Flectobacillus roseus</name>
    <dbReference type="NCBI Taxonomy" id="502259"/>
    <lineage>
        <taxon>Bacteria</taxon>
        <taxon>Pseudomonadati</taxon>
        <taxon>Bacteroidota</taxon>
        <taxon>Cytophagia</taxon>
        <taxon>Cytophagales</taxon>
        <taxon>Flectobacillaceae</taxon>
        <taxon>Flectobacillus</taxon>
    </lineage>
</organism>